<comment type="caution">
    <text evidence="1">The sequence shown here is derived from an EMBL/GenBank/DDBJ whole genome shotgun (WGS) entry which is preliminary data.</text>
</comment>
<dbReference type="EMBL" id="MDEN01000049">
    <property type="protein sequence ID" value="OCX25484.1"/>
    <property type="molecule type" value="Genomic_DNA"/>
</dbReference>
<accession>A0A1C2EEH6</accession>
<gene>
    <name evidence="1" type="ORF">BBI10_01985</name>
</gene>
<reference evidence="1 2" key="1">
    <citation type="submission" date="2016-08" db="EMBL/GenBank/DDBJ databases">
        <title>Whole genome sequence of Pseudomonas graminis strain UASWS1507, a potential biological control agent for agriculture.</title>
        <authorList>
            <person name="Crovadore J."/>
            <person name="Calmin G."/>
            <person name="Chablais R."/>
            <person name="Cochard B."/>
            <person name="Lefort F."/>
        </authorList>
    </citation>
    <scope>NUCLEOTIDE SEQUENCE [LARGE SCALE GENOMIC DNA]</scope>
    <source>
        <strain evidence="1 2">UASWS1507</strain>
    </source>
</reference>
<dbReference type="AlphaFoldDB" id="A0A1C2EEH6"/>
<dbReference type="OrthoDB" id="1453311at2"/>
<proteinExistence type="predicted"/>
<protein>
    <recommendedName>
        <fullName evidence="3">PD-(D/E)XK nuclease superfamily protein</fullName>
    </recommendedName>
</protein>
<dbReference type="InterPro" id="IPR029470">
    <property type="entry name" value="PDDEXK_4"/>
</dbReference>
<evidence type="ECO:0008006" key="3">
    <source>
        <dbReference type="Google" id="ProtNLM"/>
    </source>
</evidence>
<sequence length="436" mass="49270">MDAHELYSFLRDPHLLELIELNKISNNVFDIIKLGENQNSEMLAWCMNPNEGHAQGDAVIRDFLESAYAASDNCIYDNKKFFVEWTPGRIRTTSFGAAFVTRELKIKVDDGTANGRLDLFLVDPQNKILITIENKVKASLNATQLEKYVAAVRAQLASRKVFSEYNLAFVVIDKDLDAYTEEQIGALGKRWALMDYQWLELSANRARHNLTRGNQAAQMLASYCQSVTSWEDPARKELSEIMADLVLTHPTVIECLRKLDGTAMDRWVSSTLAGHEGELTLFLAQHKEICQKLISIKGVASLLPKLKKAMPMLPANCIEEGGYWFVIKPPSALKIEREDYRAIFIDLYRLQISTAKSPKFNVKLVWVKSGFDPATCSEAALREKFEPEFKELGKRANSDTRRIMLAEHVTPTEAIAVAAETVEKIEQLLKAHLKTL</sequence>
<dbReference type="Pfam" id="PF14281">
    <property type="entry name" value="PDDEXK_4"/>
    <property type="match status" value="1"/>
</dbReference>
<evidence type="ECO:0000313" key="2">
    <source>
        <dbReference type="Proteomes" id="UP000095143"/>
    </source>
</evidence>
<dbReference type="RefSeq" id="WP_065986344.1">
    <property type="nucleotide sequence ID" value="NZ_MDEN01000049.1"/>
</dbReference>
<dbReference type="Proteomes" id="UP000095143">
    <property type="component" value="Unassembled WGS sequence"/>
</dbReference>
<name>A0A1C2EEH6_9PSED</name>
<evidence type="ECO:0000313" key="1">
    <source>
        <dbReference type="EMBL" id="OCX25484.1"/>
    </source>
</evidence>
<organism evidence="1 2">
    <name type="scientific">Pseudomonas graminis</name>
    <dbReference type="NCBI Taxonomy" id="158627"/>
    <lineage>
        <taxon>Bacteria</taxon>
        <taxon>Pseudomonadati</taxon>
        <taxon>Pseudomonadota</taxon>
        <taxon>Gammaproteobacteria</taxon>
        <taxon>Pseudomonadales</taxon>
        <taxon>Pseudomonadaceae</taxon>
        <taxon>Pseudomonas</taxon>
    </lineage>
</organism>